<keyword evidence="2" id="KW-0732">Signal</keyword>
<name>A0ABY8WQP4_9ACTN</name>
<proteinExistence type="predicted"/>
<dbReference type="Proteomes" id="UP001240150">
    <property type="component" value="Chromosome"/>
</dbReference>
<evidence type="ECO:0000256" key="1">
    <source>
        <dbReference type="SAM" id="MobiDB-lite"/>
    </source>
</evidence>
<feature type="signal peptide" evidence="2">
    <location>
        <begin position="1"/>
        <end position="30"/>
    </location>
</feature>
<evidence type="ECO:0000313" key="4">
    <source>
        <dbReference type="Proteomes" id="UP001240150"/>
    </source>
</evidence>
<sequence>MARKTVVKIFALAATATTAVIFFGASAAFAGDTGQPATTPAPATVVVTPSPSPTLNNPWD</sequence>
<organism evidence="3 4">
    <name type="scientific">Actinoplanes oblitus</name>
    <dbReference type="NCBI Taxonomy" id="3040509"/>
    <lineage>
        <taxon>Bacteria</taxon>
        <taxon>Bacillati</taxon>
        <taxon>Actinomycetota</taxon>
        <taxon>Actinomycetes</taxon>
        <taxon>Micromonosporales</taxon>
        <taxon>Micromonosporaceae</taxon>
        <taxon>Actinoplanes</taxon>
    </lineage>
</organism>
<accession>A0ABY8WQP4</accession>
<feature type="compositionally biased region" description="Low complexity" evidence="1">
    <location>
        <begin position="36"/>
        <end position="49"/>
    </location>
</feature>
<evidence type="ECO:0000313" key="3">
    <source>
        <dbReference type="EMBL" id="WIN00207.1"/>
    </source>
</evidence>
<reference evidence="3 4" key="1">
    <citation type="submission" date="2023-06" db="EMBL/GenBank/DDBJ databases">
        <authorList>
            <person name="Yushchuk O."/>
            <person name="Binda E."/>
            <person name="Ruckert-Reed C."/>
            <person name="Fedorenko V."/>
            <person name="Kalinowski J."/>
            <person name="Marinelli F."/>
        </authorList>
    </citation>
    <scope>NUCLEOTIDE SEQUENCE [LARGE SCALE GENOMIC DNA]</scope>
    <source>
        <strain evidence="3 4">NRRL 3884</strain>
    </source>
</reference>
<dbReference type="RefSeq" id="WP_284921702.1">
    <property type="nucleotide sequence ID" value="NZ_CP126980.1"/>
</dbReference>
<evidence type="ECO:0000256" key="2">
    <source>
        <dbReference type="SAM" id="SignalP"/>
    </source>
</evidence>
<dbReference type="EMBL" id="CP126980">
    <property type="protein sequence ID" value="WIN00207.1"/>
    <property type="molecule type" value="Genomic_DNA"/>
</dbReference>
<feature type="region of interest" description="Disordered" evidence="1">
    <location>
        <begin position="33"/>
        <end position="60"/>
    </location>
</feature>
<protein>
    <submittedName>
        <fullName evidence="3">Uncharacterized protein</fullName>
    </submittedName>
</protein>
<feature type="chain" id="PRO_5046762665" evidence="2">
    <location>
        <begin position="31"/>
        <end position="60"/>
    </location>
</feature>
<gene>
    <name evidence="3" type="ORF">ACTOB_003901</name>
</gene>
<keyword evidence="4" id="KW-1185">Reference proteome</keyword>